<reference evidence="1" key="1">
    <citation type="journal article" date="2014" name="Front. Microbiol.">
        <title>High frequency of phylogenetically diverse reductive dehalogenase-homologous genes in deep subseafloor sedimentary metagenomes.</title>
        <authorList>
            <person name="Kawai M."/>
            <person name="Futagami T."/>
            <person name="Toyoda A."/>
            <person name="Takaki Y."/>
            <person name="Nishi S."/>
            <person name="Hori S."/>
            <person name="Arai W."/>
            <person name="Tsubouchi T."/>
            <person name="Morono Y."/>
            <person name="Uchiyama I."/>
            <person name="Ito T."/>
            <person name="Fujiyama A."/>
            <person name="Inagaki F."/>
            <person name="Takami H."/>
        </authorList>
    </citation>
    <scope>NUCLEOTIDE SEQUENCE</scope>
    <source>
        <strain evidence="1">Expedition CK06-06</strain>
    </source>
</reference>
<protein>
    <submittedName>
        <fullName evidence="1">Uncharacterized protein</fullName>
    </submittedName>
</protein>
<sequence length="60" mass="6872">MKIKVLYGDVPHKLVNTGKDDRRNDRATLINSKGRVFTTDLCLVTVVDPEYLPERNAKKE</sequence>
<organism evidence="1">
    <name type="scientific">marine sediment metagenome</name>
    <dbReference type="NCBI Taxonomy" id="412755"/>
    <lineage>
        <taxon>unclassified sequences</taxon>
        <taxon>metagenomes</taxon>
        <taxon>ecological metagenomes</taxon>
    </lineage>
</organism>
<accession>X0UQZ6</accession>
<dbReference type="AlphaFoldDB" id="X0UQZ6"/>
<proteinExistence type="predicted"/>
<comment type="caution">
    <text evidence="1">The sequence shown here is derived from an EMBL/GenBank/DDBJ whole genome shotgun (WGS) entry which is preliminary data.</text>
</comment>
<dbReference type="EMBL" id="BARS01025313">
    <property type="protein sequence ID" value="GAG02713.1"/>
    <property type="molecule type" value="Genomic_DNA"/>
</dbReference>
<name>X0UQZ6_9ZZZZ</name>
<evidence type="ECO:0000313" key="1">
    <source>
        <dbReference type="EMBL" id="GAG02713.1"/>
    </source>
</evidence>
<gene>
    <name evidence="1" type="ORF">S01H1_40021</name>
</gene>